<keyword evidence="5" id="KW-1185">Reference proteome</keyword>
<gene>
    <name evidence="4" type="ORF">WJX72_005955</name>
</gene>
<comment type="caution">
    <text evidence="4">The sequence shown here is derived from an EMBL/GenBank/DDBJ whole genome shotgun (WGS) entry which is preliminary data.</text>
</comment>
<dbReference type="InterPro" id="IPR019734">
    <property type="entry name" value="TPR_rpt"/>
</dbReference>
<evidence type="ECO:0000259" key="3">
    <source>
        <dbReference type="PROSITE" id="PS50127"/>
    </source>
</evidence>
<feature type="compositionally biased region" description="Low complexity" evidence="2">
    <location>
        <begin position="273"/>
        <end position="293"/>
    </location>
</feature>
<accession>A0AAW1Q166</accession>
<dbReference type="Pfam" id="PF00179">
    <property type="entry name" value="UQ_con"/>
    <property type="match status" value="1"/>
</dbReference>
<dbReference type="CDD" id="cd23799">
    <property type="entry name" value="UBCc_UBE2J"/>
    <property type="match status" value="1"/>
</dbReference>
<reference evidence="4 5" key="1">
    <citation type="journal article" date="2024" name="Nat. Commun.">
        <title>Phylogenomics reveals the evolutionary origins of lichenization in chlorophyte algae.</title>
        <authorList>
            <person name="Puginier C."/>
            <person name="Libourel C."/>
            <person name="Otte J."/>
            <person name="Skaloud P."/>
            <person name="Haon M."/>
            <person name="Grisel S."/>
            <person name="Petersen M."/>
            <person name="Berrin J.G."/>
            <person name="Delaux P.M."/>
            <person name="Dal Grande F."/>
            <person name="Keller J."/>
        </authorList>
    </citation>
    <scope>NUCLEOTIDE SEQUENCE [LARGE SCALE GENOMIC DNA]</scope>
    <source>
        <strain evidence="4 5">SAG 2043</strain>
    </source>
</reference>
<dbReference type="SUPFAM" id="SSF48452">
    <property type="entry name" value="TPR-like"/>
    <property type="match status" value="1"/>
</dbReference>
<proteinExistence type="predicted"/>
<dbReference type="AlphaFoldDB" id="A0AAW1Q166"/>
<organism evidence="4 5">
    <name type="scientific">[Myrmecia] bisecta</name>
    <dbReference type="NCBI Taxonomy" id="41462"/>
    <lineage>
        <taxon>Eukaryota</taxon>
        <taxon>Viridiplantae</taxon>
        <taxon>Chlorophyta</taxon>
        <taxon>core chlorophytes</taxon>
        <taxon>Trebouxiophyceae</taxon>
        <taxon>Trebouxiales</taxon>
        <taxon>Trebouxiaceae</taxon>
        <taxon>Myrmecia</taxon>
    </lineage>
</organism>
<dbReference type="SMART" id="SM00028">
    <property type="entry name" value="TPR"/>
    <property type="match status" value="3"/>
</dbReference>
<dbReference type="PROSITE" id="PS50005">
    <property type="entry name" value="TPR"/>
    <property type="match status" value="1"/>
</dbReference>
<dbReference type="Gene3D" id="1.25.40.10">
    <property type="entry name" value="Tetratricopeptide repeat domain"/>
    <property type="match status" value="1"/>
</dbReference>
<keyword evidence="1" id="KW-0802">TPR repeat</keyword>
<sequence>MAPSKVSVNKLKKEMKAFLQAPPPHIPAVSVNERNMLEWHYLIEGPPDSPYAGGWYIGKLRFPPEYPHKPPSILMLTPNGRFETNTRLCLSMSDFHPESWSPLWTVASVLTGLLSFMLEDTSTTGSIQTTEAEKQEFARRSLEWNLRNAQFRAMFPELQQVADQRGGSTSAGGGSTAADAAQPTEPSACDSEGEANGAAAQELDPDDAAALTAANQELVDGDPEGAVSRLDRRLKRHKQAPPLELVLAKAEATARIGDLQAASQLLSTWTDGSASPAAAAQGKAAAGAAAPEGQRPPPAAELARRQELLNRWQRAAACKDEGNERYRKQDYKGAVQAYKRCLDVEPDCAAVNCNMAAGLSQLGQHDAAVKFAEHALKINRSYAKAQRRLADSLAAAGRNGEAAAAYLELVKVFPGDATIKQALQKSQQAQKGT</sequence>
<dbReference type="InterPro" id="IPR016135">
    <property type="entry name" value="UBQ-conjugating_enzyme/RWD"/>
</dbReference>
<dbReference type="Pfam" id="PF13181">
    <property type="entry name" value="TPR_8"/>
    <property type="match status" value="1"/>
</dbReference>
<protein>
    <recommendedName>
        <fullName evidence="3">UBC core domain-containing protein</fullName>
    </recommendedName>
</protein>
<evidence type="ECO:0000313" key="5">
    <source>
        <dbReference type="Proteomes" id="UP001489004"/>
    </source>
</evidence>
<evidence type="ECO:0000256" key="2">
    <source>
        <dbReference type="SAM" id="MobiDB-lite"/>
    </source>
</evidence>
<feature type="domain" description="UBC core" evidence="3">
    <location>
        <begin position="6"/>
        <end position="155"/>
    </location>
</feature>
<evidence type="ECO:0000313" key="4">
    <source>
        <dbReference type="EMBL" id="KAK9814441.1"/>
    </source>
</evidence>
<feature type="region of interest" description="Disordered" evidence="2">
    <location>
        <begin position="273"/>
        <end position="297"/>
    </location>
</feature>
<dbReference type="InterPro" id="IPR011990">
    <property type="entry name" value="TPR-like_helical_dom_sf"/>
</dbReference>
<dbReference type="SUPFAM" id="SSF54495">
    <property type="entry name" value="UBC-like"/>
    <property type="match status" value="1"/>
</dbReference>
<feature type="region of interest" description="Disordered" evidence="2">
    <location>
        <begin position="162"/>
        <end position="200"/>
    </location>
</feature>
<dbReference type="PANTHER" id="PTHR24067">
    <property type="entry name" value="UBIQUITIN-CONJUGATING ENZYME E2"/>
    <property type="match status" value="1"/>
</dbReference>
<evidence type="ECO:0000256" key="1">
    <source>
        <dbReference type="PROSITE-ProRule" id="PRU00339"/>
    </source>
</evidence>
<dbReference type="InterPro" id="IPR000608">
    <property type="entry name" value="UBC"/>
</dbReference>
<dbReference type="EMBL" id="JALJOR010000007">
    <property type="protein sequence ID" value="KAK9814441.1"/>
    <property type="molecule type" value="Genomic_DNA"/>
</dbReference>
<name>A0AAW1Q166_9CHLO</name>
<dbReference type="Gene3D" id="3.10.110.10">
    <property type="entry name" value="Ubiquitin Conjugating Enzyme"/>
    <property type="match status" value="1"/>
</dbReference>
<feature type="repeat" description="TPR" evidence="1">
    <location>
        <begin position="315"/>
        <end position="348"/>
    </location>
</feature>
<dbReference type="Proteomes" id="UP001489004">
    <property type="component" value="Unassembled WGS sequence"/>
</dbReference>
<dbReference type="FunFam" id="3.10.110.10:FF:000109">
    <property type="entry name" value="Ubiquitin-conjugating enzyme E2 J2-like"/>
    <property type="match status" value="1"/>
</dbReference>
<dbReference type="InterPro" id="IPR050113">
    <property type="entry name" value="Ub_conjugating_enzyme"/>
</dbReference>
<dbReference type="PROSITE" id="PS50127">
    <property type="entry name" value="UBC_2"/>
    <property type="match status" value="1"/>
</dbReference>
<dbReference type="SMART" id="SM00212">
    <property type="entry name" value="UBCc"/>
    <property type="match status" value="1"/>
</dbReference>